<evidence type="ECO:0000256" key="1">
    <source>
        <dbReference type="SAM" id="MobiDB-lite"/>
    </source>
</evidence>
<dbReference type="OrthoDB" id="122286at2"/>
<dbReference type="SUPFAM" id="SSF46785">
    <property type="entry name" value="Winged helix' DNA-binding domain"/>
    <property type="match status" value="1"/>
</dbReference>
<keyword evidence="4" id="KW-1185">Reference proteome</keyword>
<dbReference type="Pfam" id="PF03551">
    <property type="entry name" value="PadR"/>
    <property type="match status" value="1"/>
</dbReference>
<dbReference type="EMBL" id="PGFF01000001">
    <property type="protein sequence ID" value="PJJ72912.1"/>
    <property type="molecule type" value="Genomic_DNA"/>
</dbReference>
<feature type="domain" description="Transcription regulator PadR N-terminal" evidence="2">
    <location>
        <begin position="28"/>
        <end position="99"/>
    </location>
</feature>
<protein>
    <submittedName>
        <fullName evidence="3">PadR family transcriptional regulator</fullName>
    </submittedName>
</protein>
<dbReference type="PANTHER" id="PTHR33169:SF14">
    <property type="entry name" value="TRANSCRIPTIONAL REGULATOR RV3488"/>
    <property type="match status" value="1"/>
</dbReference>
<evidence type="ECO:0000313" key="4">
    <source>
        <dbReference type="Proteomes" id="UP000228758"/>
    </source>
</evidence>
<feature type="region of interest" description="Disordered" evidence="1">
    <location>
        <begin position="96"/>
        <end position="117"/>
    </location>
</feature>
<proteinExistence type="predicted"/>
<gene>
    <name evidence="3" type="ORF">CLV46_2491</name>
</gene>
<evidence type="ECO:0000313" key="3">
    <source>
        <dbReference type="EMBL" id="PJJ72912.1"/>
    </source>
</evidence>
<accession>A0A2M9CLZ6</accession>
<feature type="compositionally biased region" description="Low complexity" evidence="1">
    <location>
        <begin position="96"/>
        <end position="105"/>
    </location>
</feature>
<dbReference type="InterPro" id="IPR036388">
    <property type="entry name" value="WH-like_DNA-bd_sf"/>
</dbReference>
<dbReference type="Gene3D" id="1.10.10.10">
    <property type="entry name" value="Winged helix-like DNA-binding domain superfamily/Winged helix DNA-binding domain"/>
    <property type="match status" value="1"/>
</dbReference>
<organism evidence="3 4">
    <name type="scientific">Diaminobutyricimonas aerilata</name>
    <dbReference type="NCBI Taxonomy" id="1162967"/>
    <lineage>
        <taxon>Bacteria</taxon>
        <taxon>Bacillati</taxon>
        <taxon>Actinomycetota</taxon>
        <taxon>Actinomycetes</taxon>
        <taxon>Micrococcales</taxon>
        <taxon>Microbacteriaceae</taxon>
        <taxon>Diaminobutyricimonas</taxon>
    </lineage>
</organism>
<dbReference type="InterPro" id="IPR052509">
    <property type="entry name" value="Metal_resp_DNA-bind_regulator"/>
</dbReference>
<dbReference type="Proteomes" id="UP000228758">
    <property type="component" value="Unassembled WGS sequence"/>
</dbReference>
<reference evidence="3 4" key="1">
    <citation type="submission" date="2017-11" db="EMBL/GenBank/DDBJ databases">
        <title>Genomic Encyclopedia of Archaeal and Bacterial Type Strains, Phase II (KMG-II): From Individual Species to Whole Genera.</title>
        <authorList>
            <person name="Goeker M."/>
        </authorList>
    </citation>
    <scope>NUCLEOTIDE SEQUENCE [LARGE SCALE GENOMIC DNA]</scope>
    <source>
        <strain evidence="3 4">DSM 27393</strain>
    </source>
</reference>
<dbReference type="InterPro" id="IPR036390">
    <property type="entry name" value="WH_DNA-bd_sf"/>
</dbReference>
<name>A0A2M9CLZ6_9MICO</name>
<dbReference type="PANTHER" id="PTHR33169">
    <property type="entry name" value="PADR-FAMILY TRANSCRIPTIONAL REGULATOR"/>
    <property type="match status" value="1"/>
</dbReference>
<sequence length="117" mass="12255">MVRRKPGSLLPLEVHILEAGLELQAAGSDFYGFALARKIAERDGAGGLTAHGTLYKALGRLSDAGLLESSWEDVALSEAEGRPRRRHYRVSGAGARALAASRAGRPVTGAEPGTAFA</sequence>
<dbReference type="AlphaFoldDB" id="A0A2M9CLZ6"/>
<evidence type="ECO:0000259" key="2">
    <source>
        <dbReference type="Pfam" id="PF03551"/>
    </source>
</evidence>
<dbReference type="RefSeq" id="WP_100365056.1">
    <property type="nucleotide sequence ID" value="NZ_PGFF01000001.1"/>
</dbReference>
<dbReference type="InterPro" id="IPR005149">
    <property type="entry name" value="Tscrpt_reg_PadR_N"/>
</dbReference>
<comment type="caution">
    <text evidence="3">The sequence shown here is derived from an EMBL/GenBank/DDBJ whole genome shotgun (WGS) entry which is preliminary data.</text>
</comment>